<dbReference type="GeneID" id="100570954"/>
<dbReference type="OrthoDB" id="6626180at2759"/>
<dbReference type="PANTHER" id="PTHR23227:SF67">
    <property type="entry name" value="CRANIOFACIAL DEVELOPMENT PROTEIN 2-LIKE"/>
    <property type="match status" value="1"/>
</dbReference>
<dbReference type="InterPro" id="IPR027124">
    <property type="entry name" value="Swc5/CFDP1/2"/>
</dbReference>
<reference evidence="1" key="2">
    <citation type="submission" date="2022-06" db="UniProtKB">
        <authorList>
            <consortium name="EnsemblMetazoa"/>
        </authorList>
    </citation>
    <scope>IDENTIFICATION</scope>
</reference>
<dbReference type="OMA" id="MCYIRIA"/>
<dbReference type="SUPFAM" id="SSF56219">
    <property type="entry name" value="DNase I-like"/>
    <property type="match status" value="1"/>
</dbReference>
<protein>
    <recommendedName>
        <fullName evidence="3">Craniofacial development protein 2-like</fullName>
    </recommendedName>
</protein>
<dbReference type="AlphaFoldDB" id="A0A8R2B4N8"/>
<organism evidence="1 2">
    <name type="scientific">Acyrthosiphon pisum</name>
    <name type="common">Pea aphid</name>
    <dbReference type="NCBI Taxonomy" id="7029"/>
    <lineage>
        <taxon>Eukaryota</taxon>
        <taxon>Metazoa</taxon>
        <taxon>Ecdysozoa</taxon>
        <taxon>Arthropoda</taxon>
        <taxon>Hexapoda</taxon>
        <taxon>Insecta</taxon>
        <taxon>Pterygota</taxon>
        <taxon>Neoptera</taxon>
        <taxon>Paraneoptera</taxon>
        <taxon>Hemiptera</taxon>
        <taxon>Sternorrhyncha</taxon>
        <taxon>Aphidomorpha</taxon>
        <taxon>Aphidoidea</taxon>
        <taxon>Aphididae</taxon>
        <taxon>Macrosiphini</taxon>
        <taxon>Acyrthosiphon</taxon>
    </lineage>
</organism>
<dbReference type="Proteomes" id="UP000007819">
    <property type="component" value="Chromosome X"/>
</dbReference>
<dbReference type="RefSeq" id="XP_008181533.1">
    <property type="nucleotide sequence ID" value="XM_008183311.1"/>
</dbReference>
<dbReference type="Gene3D" id="3.60.10.10">
    <property type="entry name" value="Endonuclease/exonuclease/phosphatase"/>
    <property type="match status" value="1"/>
</dbReference>
<dbReference type="KEGG" id="api:100570954"/>
<dbReference type="InterPro" id="IPR036691">
    <property type="entry name" value="Endo/exonu/phosph_ase_sf"/>
</dbReference>
<evidence type="ECO:0000313" key="1">
    <source>
        <dbReference type="EnsemblMetazoa" id="XP_008181533.1"/>
    </source>
</evidence>
<reference evidence="2" key="1">
    <citation type="submission" date="2010-06" db="EMBL/GenBank/DDBJ databases">
        <authorList>
            <person name="Jiang H."/>
            <person name="Abraham K."/>
            <person name="Ali S."/>
            <person name="Alsbrooks S.L."/>
            <person name="Anim B.N."/>
            <person name="Anosike U.S."/>
            <person name="Attaway T."/>
            <person name="Bandaranaike D.P."/>
            <person name="Battles P.K."/>
            <person name="Bell S.N."/>
            <person name="Bell A.V."/>
            <person name="Beltran B."/>
            <person name="Bickham C."/>
            <person name="Bustamante Y."/>
            <person name="Caleb T."/>
            <person name="Canada A."/>
            <person name="Cardenas V."/>
            <person name="Carter K."/>
            <person name="Chacko J."/>
            <person name="Chandrabose M.N."/>
            <person name="Chavez D."/>
            <person name="Chavez A."/>
            <person name="Chen L."/>
            <person name="Chu H.-S."/>
            <person name="Claassen K.J."/>
            <person name="Cockrell R."/>
            <person name="Collins M."/>
            <person name="Cooper J.A."/>
            <person name="Cree A."/>
            <person name="Curry S.M."/>
            <person name="Da Y."/>
            <person name="Dao M.D."/>
            <person name="Das B."/>
            <person name="Davila M.-L."/>
            <person name="Davy-Carroll L."/>
            <person name="Denson S."/>
            <person name="Dinh H."/>
            <person name="Ebong V.E."/>
            <person name="Edwards J.R."/>
            <person name="Egan A."/>
            <person name="El-Daye J."/>
            <person name="Escobedo L."/>
            <person name="Fernandez S."/>
            <person name="Fernando P.R."/>
            <person name="Flagg N."/>
            <person name="Forbes L.D."/>
            <person name="Fowler R.G."/>
            <person name="Fu Q."/>
            <person name="Gabisi R.A."/>
            <person name="Ganer J."/>
            <person name="Garbino Pronczuk A."/>
            <person name="Garcia R.M."/>
            <person name="Garner T."/>
            <person name="Garrett T.E."/>
            <person name="Gonzalez D.A."/>
            <person name="Hamid H."/>
            <person name="Hawkins E.S."/>
            <person name="Hirani K."/>
            <person name="Hogues M.E."/>
            <person name="Hollins B."/>
            <person name="Hsiao C.-H."/>
            <person name="Jabil R."/>
            <person name="James M.L."/>
            <person name="Jhangiani S.N."/>
            <person name="Johnson B."/>
            <person name="Johnson Q."/>
            <person name="Joshi V."/>
            <person name="Kalu J.B."/>
            <person name="Kam C."/>
            <person name="Kashfia A."/>
            <person name="Keebler J."/>
            <person name="Kisamo H."/>
            <person name="Kovar C.L."/>
            <person name="Lago L.A."/>
            <person name="Lai C.-Y."/>
            <person name="Laidlaw J."/>
            <person name="Lara F."/>
            <person name="Le T.-K."/>
            <person name="Lee S.L."/>
            <person name="Legall F.H."/>
            <person name="Lemon S.J."/>
            <person name="Lewis L.R."/>
            <person name="Li B."/>
            <person name="Liu Y."/>
            <person name="Liu Y.-S."/>
            <person name="Lopez J."/>
            <person name="Lozado R.J."/>
            <person name="Lu J."/>
            <person name="Madu R.C."/>
            <person name="Maheshwari M."/>
            <person name="Maheshwari R."/>
            <person name="Malloy K."/>
            <person name="Martinez E."/>
            <person name="Mathew T."/>
            <person name="Mercado I.C."/>
            <person name="Mercado C."/>
            <person name="Meyer B."/>
            <person name="Montgomery K."/>
            <person name="Morgan M.B."/>
            <person name="Munidasa M."/>
            <person name="Nazareth L.V."/>
            <person name="Nelson J."/>
            <person name="Ng B.M."/>
            <person name="Nguyen N.B."/>
            <person name="Nguyen P.Q."/>
            <person name="Nguyen T."/>
            <person name="Obregon M."/>
            <person name="Okwuonu G.O."/>
            <person name="Onwere C.G."/>
            <person name="Orozco G."/>
            <person name="Parra A."/>
            <person name="Patel S."/>
            <person name="Patil S."/>
            <person name="Perez A."/>
            <person name="Perez Y."/>
            <person name="Pham C."/>
            <person name="Primus E.L."/>
            <person name="Pu L.-L."/>
            <person name="Puazo M."/>
            <person name="Qin X."/>
            <person name="Quiroz J.B."/>
            <person name="Reese J."/>
            <person name="Richards S."/>
            <person name="Rives C.M."/>
            <person name="Robberts R."/>
            <person name="Ruiz S.J."/>
            <person name="Ruiz M.J."/>
            <person name="Santibanez J."/>
            <person name="Schneider B.W."/>
            <person name="Sisson I."/>
            <person name="Smith M."/>
            <person name="Sodergren E."/>
            <person name="Song X.-Z."/>
            <person name="Song B.B."/>
            <person name="Summersgill H."/>
            <person name="Thelus R."/>
            <person name="Thornton R.D."/>
            <person name="Trejos Z.Y."/>
            <person name="Usmani K."/>
            <person name="Vattathil S."/>
            <person name="Villasana D."/>
            <person name="Walker D.L."/>
            <person name="Wang S."/>
            <person name="Wang K."/>
            <person name="White C.S."/>
            <person name="Williams A.C."/>
            <person name="Williamson J."/>
            <person name="Wilson K."/>
            <person name="Woghiren I.O."/>
            <person name="Woodworth J.R."/>
            <person name="Worley K.C."/>
            <person name="Wright R.A."/>
            <person name="Wu W."/>
            <person name="Young L."/>
            <person name="Zhang L."/>
            <person name="Zhang J."/>
            <person name="Zhu Y."/>
            <person name="Muzny D.M."/>
            <person name="Weinstock G."/>
            <person name="Gibbs R.A."/>
        </authorList>
    </citation>
    <scope>NUCLEOTIDE SEQUENCE [LARGE SCALE GENOMIC DNA]</scope>
    <source>
        <strain evidence="2">LSR1</strain>
    </source>
</reference>
<accession>A0A8R2B4N8</accession>
<evidence type="ECO:0008006" key="3">
    <source>
        <dbReference type="Google" id="ProtNLM"/>
    </source>
</evidence>
<dbReference type="PANTHER" id="PTHR23227">
    <property type="entry name" value="BUCENTAUR RELATED"/>
    <property type="match status" value="1"/>
</dbReference>
<dbReference type="EnsemblMetazoa" id="XM_008183311.1">
    <property type="protein sequence ID" value="XP_008181533.1"/>
    <property type="gene ID" value="LOC100570954"/>
</dbReference>
<evidence type="ECO:0000313" key="2">
    <source>
        <dbReference type="Proteomes" id="UP000007819"/>
    </source>
</evidence>
<keyword evidence="2" id="KW-1185">Reference proteome</keyword>
<proteinExistence type="predicted"/>
<sequence length="109" mass="12386">MCYIRIAGRIFDIIIINAYAPTEEKEENLKNEFYDDLENILDTTTNSCIKILMGDFNAKIGKEDMYRPTIGPNSLHDVSNDNGTRLINLCLAKGFTLSSTYFPRKDKLG</sequence>
<name>A0A8R2B4N8_ACYPI</name>